<evidence type="ECO:0000256" key="2">
    <source>
        <dbReference type="ARBA" id="ARBA00011059"/>
    </source>
</evidence>
<reference evidence="12 13" key="1">
    <citation type="journal article" date="2020" name="G3 (Bethesda)">
        <title>Improved Reference Genome for Cyclotella cryptica CCMP332, a Model for Cell Wall Morphogenesis, Salinity Adaptation, and Lipid Production in Diatoms (Bacillariophyta).</title>
        <authorList>
            <person name="Roberts W.R."/>
            <person name="Downey K.M."/>
            <person name="Ruck E.C."/>
            <person name="Traller J.C."/>
            <person name="Alverson A.J."/>
        </authorList>
    </citation>
    <scope>NUCLEOTIDE SEQUENCE [LARGE SCALE GENOMIC DNA]</scope>
    <source>
        <strain evidence="12 13">CCMP332</strain>
    </source>
</reference>
<evidence type="ECO:0000256" key="5">
    <source>
        <dbReference type="ARBA" id="ARBA00022701"/>
    </source>
</evidence>
<keyword evidence="5" id="KW-0493">Microtubule</keyword>
<dbReference type="InterPro" id="IPR015943">
    <property type="entry name" value="WD40/YVTN_repeat-like_dom_sf"/>
</dbReference>
<feature type="compositionally biased region" description="Polar residues" evidence="11">
    <location>
        <begin position="210"/>
        <end position="226"/>
    </location>
</feature>
<keyword evidence="13" id="KW-1185">Reference proteome</keyword>
<dbReference type="AlphaFoldDB" id="A0ABD3QP21"/>
<keyword evidence="6" id="KW-0677">Repeat</keyword>
<feature type="compositionally biased region" description="Polar residues" evidence="11">
    <location>
        <begin position="1"/>
        <end position="54"/>
    </location>
</feature>
<dbReference type="SUPFAM" id="SSF50978">
    <property type="entry name" value="WD40 repeat-like"/>
    <property type="match status" value="1"/>
</dbReference>
<evidence type="ECO:0000256" key="6">
    <source>
        <dbReference type="ARBA" id="ARBA00022737"/>
    </source>
</evidence>
<evidence type="ECO:0000313" key="13">
    <source>
        <dbReference type="Proteomes" id="UP001516023"/>
    </source>
</evidence>
<comment type="similarity">
    <text evidence="2">Belongs to the dynein intermediate chain family.</text>
</comment>
<dbReference type="PANTHER" id="PTHR12442:SF11">
    <property type="entry name" value="DYNEIN AXONEMAL INTERMEDIATE CHAIN 1"/>
    <property type="match status" value="1"/>
</dbReference>
<keyword evidence="10" id="KW-0966">Cell projection</keyword>
<dbReference type="Pfam" id="PF00400">
    <property type="entry name" value="WD40"/>
    <property type="match status" value="2"/>
</dbReference>
<comment type="subcellular location">
    <subcellularLocation>
        <location evidence="1">Cytoplasm</location>
        <location evidence="1">Cytoskeleton</location>
        <location evidence="1">Cilium axoneme</location>
    </subcellularLocation>
</comment>
<keyword evidence="8" id="KW-0505">Motor protein</keyword>
<name>A0ABD3QP21_9STRA</name>
<dbReference type="Proteomes" id="UP001516023">
    <property type="component" value="Unassembled WGS sequence"/>
</dbReference>
<evidence type="ECO:0000256" key="10">
    <source>
        <dbReference type="ARBA" id="ARBA00023273"/>
    </source>
</evidence>
<evidence type="ECO:0000256" key="11">
    <source>
        <dbReference type="SAM" id="MobiDB-lite"/>
    </source>
</evidence>
<comment type="caution">
    <text evidence="12">The sequence shown here is derived from an EMBL/GenBank/DDBJ whole genome shotgun (WGS) entry which is preliminary data.</text>
</comment>
<evidence type="ECO:0000256" key="1">
    <source>
        <dbReference type="ARBA" id="ARBA00004430"/>
    </source>
</evidence>
<dbReference type="SMART" id="SM00320">
    <property type="entry name" value="WD40"/>
    <property type="match status" value="4"/>
</dbReference>
<evidence type="ECO:0000256" key="7">
    <source>
        <dbReference type="ARBA" id="ARBA00023017"/>
    </source>
</evidence>
<dbReference type="GO" id="GO:0030286">
    <property type="term" value="C:dynein complex"/>
    <property type="evidence" value="ECO:0007669"/>
    <property type="project" value="UniProtKB-KW"/>
</dbReference>
<keyword evidence="9" id="KW-0206">Cytoskeleton</keyword>
<keyword evidence="7" id="KW-0243">Dynein</keyword>
<sequence length="705" mass="79037">MVLQSSKSTPTTKQNAIPSGSNDLIKQSRRTSSPVSKTRKPSNSTKPVQTQPASQKKKKKKPKDAHSSEHDQSTTTAFHEPIRRLIKPASQLELSAQELGEVVTRVLTGDDPDVPKNVCKFSFKDKCYKPDPPGQGDNMATHFSIQGSSMHVDSEECKKYREREGAFGEQMPKATNPDANGKVASETQTTTTSSATSTAGKTMKTDHIKNQFNYSDRASQTFNNPLKSRGVHTEPPPKTQFSEQVTQWMIYDSYKDECIINMMEHKQDSGSRNVSFEDKLASIVLEKGEAAHDKSDMMHSKDMAIALKIIGRLVNQNAEDEIFQDFKYYEDKADTIKPGQGTLLPLWRFSTERTNRKQVTSLCWNPLYNDLFAVGYGSYEFTRQGVGMVCCYSLKNTSYPEYVIGTESGVMCLDFHKHHPSLLAVGCYDGTVSLYDIGNRSNKPIYSSSIRSGKHSDPIWQVRWNEGGSSKEMNFYSISSDGKVAMWTMSKNEMKMEPVMLLKLANNVSTEDLEETTLTGLAGGCSFDFNTSRDNLFLVGTEEAIFTNVPRHTVANIFISCSADWIIKIWDHKSTQCLLHFDLGNAVGDVCWSPYSSTVFAAVTTDGRVHVFDLAQNKREPLCSQKVVRKARLTRASFNSKDYILIVGDDRGVVHSLKLSPNLRKLCFADDETKDEECENELGNADVQRMKMMRLLASIDKKYVQ</sequence>
<evidence type="ECO:0000256" key="9">
    <source>
        <dbReference type="ARBA" id="ARBA00023212"/>
    </source>
</evidence>
<dbReference type="PANTHER" id="PTHR12442">
    <property type="entry name" value="DYNEIN INTERMEDIATE CHAIN"/>
    <property type="match status" value="1"/>
</dbReference>
<accession>A0ABD3QP21</accession>
<protein>
    <submittedName>
        <fullName evidence="12">Uncharacterized protein</fullName>
    </submittedName>
</protein>
<evidence type="ECO:0000256" key="8">
    <source>
        <dbReference type="ARBA" id="ARBA00023175"/>
    </source>
</evidence>
<evidence type="ECO:0000256" key="3">
    <source>
        <dbReference type="ARBA" id="ARBA00022490"/>
    </source>
</evidence>
<dbReference type="InterPro" id="IPR001680">
    <property type="entry name" value="WD40_rpt"/>
</dbReference>
<proteinExistence type="inferred from homology"/>
<dbReference type="InterPro" id="IPR050687">
    <property type="entry name" value="Dynein_IC"/>
</dbReference>
<dbReference type="Gene3D" id="2.130.10.10">
    <property type="entry name" value="YVTN repeat-like/Quinoprotein amine dehydrogenase"/>
    <property type="match status" value="2"/>
</dbReference>
<evidence type="ECO:0000256" key="4">
    <source>
        <dbReference type="ARBA" id="ARBA00022574"/>
    </source>
</evidence>
<feature type="compositionally biased region" description="Low complexity" evidence="11">
    <location>
        <begin position="182"/>
        <end position="202"/>
    </location>
</feature>
<feature type="region of interest" description="Disordered" evidence="11">
    <location>
        <begin position="1"/>
        <end position="80"/>
    </location>
</feature>
<keyword evidence="3" id="KW-0963">Cytoplasm</keyword>
<feature type="region of interest" description="Disordered" evidence="11">
    <location>
        <begin position="166"/>
        <end position="241"/>
    </location>
</feature>
<dbReference type="InterPro" id="IPR036322">
    <property type="entry name" value="WD40_repeat_dom_sf"/>
</dbReference>
<dbReference type="GO" id="GO:0005874">
    <property type="term" value="C:microtubule"/>
    <property type="evidence" value="ECO:0007669"/>
    <property type="project" value="UniProtKB-KW"/>
</dbReference>
<keyword evidence="4" id="KW-0853">WD repeat</keyword>
<dbReference type="EMBL" id="JABMIG020000021">
    <property type="protein sequence ID" value="KAL3802182.1"/>
    <property type="molecule type" value="Genomic_DNA"/>
</dbReference>
<evidence type="ECO:0000313" key="12">
    <source>
        <dbReference type="EMBL" id="KAL3802182.1"/>
    </source>
</evidence>
<organism evidence="12 13">
    <name type="scientific">Cyclotella cryptica</name>
    <dbReference type="NCBI Taxonomy" id="29204"/>
    <lineage>
        <taxon>Eukaryota</taxon>
        <taxon>Sar</taxon>
        <taxon>Stramenopiles</taxon>
        <taxon>Ochrophyta</taxon>
        <taxon>Bacillariophyta</taxon>
        <taxon>Coscinodiscophyceae</taxon>
        <taxon>Thalassiosirophycidae</taxon>
        <taxon>Stephanodiscales</taxon>
        <taxon>Stephanodiscaceae</taxon>
        <taxon>Cyclotella</taxon>
    </lineage>
</organism>
<dbReference type="GO" id="GO:0005930">
    <property type="term" value="C:axoneme"/>
    <property type="evidence" value="ECO:0007669"/>
    <property type="project" value="UniProtKB-SubCell"/>
</dbReference>
<gene>
    <name evidence="12" type="ORF">HJC23_001726</name>
</gene>